<feature type="domain" description="PucR C-terminal helix-turn-helix" evidence="1">
    <location>
        <begin position="470"/>
        <end position="527"/>
    </location>
</feature>
<protein>
    <submittedName>
        <fullName evidence="2">Helix-turn-helix domain-containing protein</fullName>
    </submittedName>
</protein>
<comment type="caution">
    <text evidence="2">The sequence shown here is derived from an EMBL/GenBank/DDBJ whole genome shotgun (WGS) entry which is preliminary data.</text>
</comment>
<organism evidence="2 3">
    <name type="scientific">Nonomuraea monospora</name>
    <dbReference type="NCBI Taxonomy" id="568818"/>
    <lineage>
        <taxon>Bacteria</taxon>
        <taxon>Bacillati</taxon>
        <taxon>Actinomycetota</taxon>
        <taxon>Actinomycetes</taxon>
        <taxon>Streptosporangiales</taxon>
        <taxon>Streptosporangiaceae</taxon>
        <taxon>Nonomuraea</taxon>
    </lineage>
</organism>
<dbReference type="Proteomes" id="UP001499843">
    <property type="component" value="Unassembled WGS sequence"/>
</dbReference>
<evidence type="ECO:0000313" key="2">
    <source>
        <dbReference type="EMBL" id="GAA2212423.1"/>
    </source>
</evidence>
<dbReference type="PANTHER" id="PTHR33744">
    <property type="entry name" value="CARBOHYDRATE DIACID REGULATOR"/>
    <property type="match status" value="1"/>
</dbReference>
<evidence type="ECO:0000259" key="1">
    <source>
        <dbReference type="Pfam" id="PF13556"/>
    </source>
</evidence>
<dbReference type="Gene3D" id="1.10.10.2840">
    <property type="entry name" value="PucR C-terminal helix-turn-helix domain"/>
    <property type="match status" value="1"/>
</dbReference>
<dbReference type="PANTHER" id="PTHR33744:SF17">
    <property type="entry name" value="CONSERVED PROTEIN"/>
    <property type="match status" value="1"/>
</dbReference>
<sequence length="530" mass="56571">MAGCAGAFRPPPTLVRMTNAHHGGVRLQELAGTLGSPLVELLAAPAGADVPIRRVVIVEPGDATEAGDLALLVGVRGAAAVPAIEAAAATAVAIKLDREGETAEVEKAAVEAGVAVLAVADGVRWQQVEALAGALVERARDSQGEQSHPDLFSLADTVATLTGGPVTIEDVAHRVLAYSHSDDEVDQVRRQSILGRTCPDDYLSHLQRLGVFGRIWSEEEVVEVPGRPELGLRRRMVAGVSAGDRPLGSIWVQEAGRPLAGRSAEVLRGAARMAALWLVRADGGASRTDELAVGLLTGEFDTAALAAHLGVDPAAPTTVIGLDLRMREEDRSALEIRRDRLTDIISVHAAAFHRGALVIPACGNIYVLLPRPSRAGDWLEELVDVLRRRTGTPVQAAVAGVAERLDDIPAVKKRASRILRLMAGEPGLRVATESRMRAALLLDGVAEALAQRPDVRDPAIDRLAAEHPDLARSLRVYLERFGDVNEAAAVMHVHPNTLRHRMRRVTAMTELDLNDPEHRLAALIQLRTAT</sequence>
<dbReference type="InterPro" id="IPR042070">
    <property type="entry name" value="PucR_C-HTH_sf"/>
</dbReference>
<gene>
    <name evidence="2" type="ORF">GCM10009850_078850</name>
</gene>
<accession>A0ABN3CSJ8</accession>
<dbReference type="InterPro" id="IPR025736">
    <property type="entry name" value="PucR_C-HTH_dom"/>
</dbReference>
<reference evidence="2 3" key="1">
    <citation type="journal article" date="2019" name="Int. J. Syst. Evol. Microbiol.">
        <title>The Global Catalogue of Microorganisms (GCM) 10K type strain sequencing project: providing services to taxonomists for standard genome sequencing and annotation.</title>
        <authorList>
            <consortium name="The Broad Institute Genomics Platform"/>
            <consortium name="The Broad Institute Genome Sequencing Center for Infectious Disease"/>
            <person name="Wu L."/>
            <person name="Ma J."/>
        </authorList>
    </citation>
    <scope>NUCLEOTIDE SEQUENCE [LARGE SCALE GENOMIC DNA]</scope>
    <source>
        <strain evidence="2 3">JCM 16114</strain>
    </source>
</reference>
<proteinExistence type="predicted"/>
<evidence type="ECO:0000313" key="3">
    <source>
        <dbReference type="Proteomes" id="UP001499843"/>
    </source>
</evidence>
<name>A0ABN3CSJ8_9ACTN</name>
<dbReference type="InterPro" id="IPR051448">
    <property type="entry name" value="CdaR-like_regulators"/>
</dbReference>
<keyword evidence="3" id="KW-1185">Reference proteome</keyword>
<dbReference type="EMBL" id="BAAAQX010000026">
    <property type="protein sequence ID" value="GAA2212423.1"/>
    <property type="molecule type" value="Genomic_DNA"/>
</dbReference>
<dbReference type="Pfam" id="PF13556">
    <property type="entry name" value="HTH_30"/>
    <property type="match status" value="1"/>
</dbReference>